<evidence type="ECO:0000256" key="3">
    <source>
        <dbReference type="ARBA" id="ARBA00022490"/>
    </source>
</evidence>
<dbReference type="STRING" id="6280.A0A0N4TR50"/>
<dbReference type="GO" id="GO:0005085">
    <property type="term" value="F:guanyl-nucleotide exchange factor activity"/>
    <property type="evidence" value="ECO:0007669"/>
    <property type="project" value="UniProtKB-KW"/>
</dbReference>
<keyword evidence="5" id="KW-0143">Chaperone</keyword>
<evidence type="ECO:0000256" key="2">
    <source>
        <dbReference type="ARBA" id="ARBA00009049"/>
    </source>
</evidence>
<accession>A0A0N4TR50</accession>
<feature type="compositionally biased region" description="Basic and acidic residues" evidence="6">
    <location>
        <begin position="563"/>
        <end position="577"/>
    </location>
</feature>
<dbReference type="Pfam" id="PF10165">
    <property type="entry name" value="Ric8"/>
    <property type="match status" value="1"/>
</dbReference>
<dbReference type="InterPro" id="IPR019318">
    <property type="entry name" value="Gua_nucleotide_exch_fac_Ric8"/>
</dbReference>
<sequence length="583" mass="66776">MELKDWSALRKLTSLIFTLTLLIMTENISEGDLMQWQNSSTGNFVESLKRINGSFEKYHEFGHVDIDTRRRILSIFSERFQESSVIRQQILHFLRILARDRQNLDHLLSSSLVQDVLNVALLAEQSFEFDWEAFIQAEMCLINILFNSNLARNEFNDIASNLLLNRIRILSETPRISFMQREIPITVEDVAISTESKILEFPVKNLNNEQIDLVTSYDLRIAFVASAQSKDLQLRWLKNGCEVFLKVLERSLCFPERLRRNLQWKNFVEHTNWALKVLFNIFCYSWDDSVQSNAKQCMVLCSRIITIKNIDPSLEQSAVDVIAVLPLSFELLTPKLQHIEQKGTNIIHDGRDMTFADAVLHALERRLEAESSERNELLGTFLTVLIRLSSQVKEARRYLRLLVIPPLHATDVERRPDDGAELRNRMIRLMMSISNTQDLAAEFIFILCKKSVNRFVKYCGFGHAAGLLANRGILNALNTSKHQSDSEASETEDYKAVETQVNPVTGYIEPAGENPFTGMTEEQKEYEVHRLMNDINKLMNQGLITPGRVGKDGQLEPVKHVLELVKDDDAEPDKSDSEDGVGS</sequence>
<name>A0A0N4TR50_BRUPA</name>
<evidence type="ECO:0000313" key="9">
    <source>
        <dbReference type="WBParaSite" id="BPAG_0001110601-mRNA-1"/>
    </source>
</evidence>
<gene>
    <name evidence="7" type="ORF">BPAG_LOCUS11068</name>
</gene>
<evidence type="ECO:0000256" key="6">
    <source>
        <dbReference type="SAM" id="MobiDB-lite"/>
    </source>
</evidence>
<keyword evidence="8" id="KW-1185">Reference proteome</keyword>
<dbReference type="GO" id="GO:0005938">
    <property type="term" value="C:cell cortex"/>
    <property type="evidence" value="ECO:0007669"/>
    <property type="project" value="UniProtKB-SubCell"/>
</dbReference>
<dbReference type="PANTHER" id="PTHR12425:SF5">
    <property type="entry name" value="SYNEMBRYN"/>
    <property type="match status" value="1"/>
</dbReference>
<reference evidence="9" key="1">
    <citation type="submission" date="2017-02" db="UniProtKB">
        <authorList>
            <consortium name="WormBaseParasite"/>
        </authorList>
    </citation>
    <scope>IDENTIFICATION</scope>
</reference>
<proteinExistence type="inferred from homology"/>
<evidence type="ECO:0000256" key="4">
    <source>
        <dbReference type="ARBA" id="ARBA00022658"/>
    </source>
</evidence>
<reference evidence="7 8" key="2">
    <citation type="submission" date="2018-11" db="EMBL/GenBank/DDBJ databases">
        <authorList>
            <consortium name="Pathogen Informatics"/>
        </authorList>
    </citation>
    <scope>NUCLEOTIDE SEQUENCE [LARGE SCALE GENOMIC DNA]</scope>
</reference>
<evidence type="ECO:0000256" key="1">
    <source>
        <dbReference type="ARBA" id="ARBA00004544"/>
    </source>
</evidence>
<evidence type="ECO:0000256" key="5">
    <source>
        <dbReference type="ARBA" id="ARBA00023186"/>
    </source>
</evidence>
<dbReference type="GO" id="GO:0001965">
    <property type="term" value="F:G-protein alpha-subunit binding"/>
    <property type="evidence" value="ECO:0007669"/>
    <property type="project" value="TreeGrafter"/>
</dbReference>
<organism evidence="9">
    <name type="scientific">Brugia pahangi</name>
    <name type="common">Filarial nematode worm</name>
    <dbReference type="NCBI Taxonomy" id="6280"/>
    <lineage>
        <taxon>Eukaryota</taxon>
        <taxon>Metazoa</taxon>
        <taxon>Ecdysozoa</taxon>
        <taxon>Nematoda</taxon>
        <taxon>Chromadorea</taxon>
        <taxon>Rhabditida</taxon>
        <taxon>Spirurina</taxon>
        <taxon>Spiruromorpha</taxon>
        <taxon>Filarioidea</taxon>
        <taxon>Onchocercidae</taxon>
        <taxon>Brugia</taxon>
    </lineage>
</organism>
<dbReference type="InterPro" id="IPR008376">
    <property type="entry name" value="Chaperone_Ric-8_A/B"/>
</dbReference>
<protein>
    <submittedName>
        <fullName evidence="9">Synembryn-A</fullName>
    </submittedName>
</protein>
<evidence type="ECO:0000313" key="8">
    <source>
        <dbReference type="Proteomes" id="UP000278627"/>
    </source>
</evidence>
<dbReference type="Proteomes" id="UP000278627">
    <property type="component" value="Unassembled WGS sequence"/>
</dbReference>
<dbReference type="EMBL" id="UZAD01013212">
    <property type="protein sequence ID" value="VDN92254.1"/>
    <property type="molecule type" value="Genomic_DNA"/>
</dbReference>
<keyword evidence="3" id="KW-0963">Cytoplasm</keyword>
<dbReference type="WBParaSite" id="BPAG_0001110601-mRNA-1">
    <property type="protein sequence ID" value="BPAG_0001110601-mRNA-1"/>
    <property type="gene ID" value="BPAG_0001110601"/>
</dbReference>
<dbReference type="AlphaFoldDB" id="A0A0N4TR50"/>
<keyword evidence="4" id="KW-0344">Guanine-nucleotide releasing factor</keyword>
<dbReference type="PRINTS" id="PR01802">
    <property type="entry name" value="SYNEMBRYN"/>
</dbReference>
<comment type="subcellular location">
    <subcellularLocation>
        <location evidence="1">Cytoplasm</location>
        <location evidence="1">Cell cortex</location>
    </subcellularLocation>
</comment>
<feature type="region of interest" description="Disordered" evidence="6">
    <location>
        <begin position="563"/>
        <end position="583"/>
    </location>
</feature>
<comment type="similarity">
    <text evidence="2">Belongs to the synembryn family.</text>
</comment>
<dbReference type="GO" id="GO:0007186">
    <property type="term" value="P:G protein-coupled receptor signaling pathway"/>
    <property type="evidence" value="ECO:0007669"/>
    <property type="project" value="TreeGrafter"/>
</dbReference>
<evidence type="ECO:0000313" key="7">
    <source>
        <dbReference type="EMBL" id="VDN92254.1"/>
    </source>
</evidence>
<dbReference type="PANTHER" id="PTHR12425">
    <property type="entry name" value="SYNEMBRYN"/>
    <property type="match status" value="1"/>
</dbReference>